<dbReference type="Proteomes" id="UP000295063">
    <property type="component" value="Unassembled WGS sequence"/>
</dbReference>
<dbReference type="RefSeq" id="WP_165898935.1">
    <property type="nucleotide sequence ID" value="NZ_SLUI01000011.1"/>
</dbReference>
<comment type="caution">
    <text evidence="1">The sequence shown here is derived from an EMBL/GenBank/DDBJ whole genome shotgun (WGS) entry which is preliminary data.</text>
</comment>
<keyword evidence="2" id="KW-1185">Reference proteome</keyword>
<dbReference type="EMBL" id="SLUI01000011">
    <property type="protein sequence ID" value="TCL35620.1"/>
    <property type="molecule type" value="Genomic_DNA"/>
</dbReference>
<evidence type="ECO:0000313" key="1">
    <source>
        <dbReference type="EMBL" id="TCL35620.1"/>
    </source>
</evidence>
<sequence>MYDSFIALLCDGDSTGRKLFWNAFNLEDLEILAAEKEKAAATNSDQFRTHQ</sequence>
<gene>
    <name evidence="1" type="ORF">EV210_11184</name>
</gene>
<name>A0A4R1PYI2_9FIRM</name>
<dbReference type="AlphaFoldDB" id="A0A4R1PYI2"/>
<organism evidence="1 2">
    <name type="scientific">Anaerospora hongkongensis</name>
    <dbReference type="NCBI Taxonomy" id="244830"/>
    <lineage>
        <taxon>Bacteria</taxon>
        <taxon>Bacillati</taxon>
        <taxon>Bacillota</taxon>
        <taxon>Negativicutes</taxon>
        <taxon>Selenomonadales</taxon>
        <taxon>Sporomusaceae</taxon>
        <taxon>Anaerospora</taxon>
    </lineage>
</organism>
<protein>
    <submittedName>
        <fullName evidence="1">Uncharacterized protein</fullName>
    </submittedName>
</protein>
<accession>A0A4R1PYI2</accession>
<proteinExistence type="predicted"/>
<reference evidence="1 2" key="1">
    <citation type="submission" date="2019-03" db="EMBL/GenBank/DDBJ databases">
        <title>Genomic Encyclopedia of Type Strains, Phase IV (KMG-IV): sequencing the most valuable type-strain genomes for metagenomic binning, comparative biology and taxonomic classification.</title>
        <authorList>
            <person name="Goeker M."/>
        </authorList>
    </citation>
    <scope>NUCLEOTIDE SEQUENCE [LARGE SCALE GENOMIC DNA]</scope>
    <source>
        <strain evidence="1 2">DSM 15969</strain>
    </source>
</reference>
<evidence type="ECO:0000313" key="2">
    <source>
        <dbReference type="Proteomes" id="UP000295063"/>
    </source>
</evidence>